<evidence type="ECO:0000256" key="5">
    <source>
        <dbReference type="ARBA" id="ARBA00023180"/>
    </source>
</evidence>
<feature type="transmembrane region" description="Helical" evidence="7">
    <location>
        <begin position="14"/>
        <end position="35"/>
    </location>
</feature>
<feature type="transmembrane region" description="Helical" evidence="7">
    <location>
        <begin position="995"/>
        <end position="1019"/>
    </location>
</feature>
<dbReference type="STRING" id="121845.A0A3Q0IVG4"/>
<dbReference type="InterPro" id="IPR052081">
    <property type="entry name" value="Dispatched_Hh_regulator"/>
</dbReference>
<evidence type="ECO:0000313" key="9">
    <source>
        <dbReference type="Proteomes" id="UP000079169"/>
    </source>
</evidence>
<feature type="transmembrane region" description="Helical" evidence="7">
    <location>
        <begin position="920"/>
        <end position="942"/>
    </location>
</feature>
<dbReference type="GO" id="GO:0016020">
    <property type="term" value="C:membrane"/>
    <property type="evidence" value="ECO:0007669"/>
    <property type="project" value="UniProtKB-SubCell"/>
</dbReference>
<dbReference type="GeneID" id="103510419"/>
<sequence length="1089" mass="123561">MLYRFIHFIIRRPIIGLVTSLGTALILSIIPSIFFRFPDFRDPKMGFEARGTNLANRLRAYHLLVESTWPSGSLTSNPVEDEAPNNIVYSQVEPWRTNFLGVKSNESSNEKLDHIVPLSSEDLEYPPVEELEKNPYQGFGAHHKNVNWTAIMKLGRDEEHIVNQRMKNKKPENENEVNPHYQNKKEYSEKHHHDYFCGPPSSDYSHVVLSSTNGSDLLSLGSVLAGCQIQEYLTSLAEYKSLCQTKGNGQILDCCPIWSLPNYIAQLNKKESCFDITEEDIHNTKKLLQTCASDFAKTKNEYHDCEMEYLSPCQQNCTVYNILHFITEKTYLFPPKNDPQLRNAIVFLPLAKSSALLDYYKTIVSGKLEKDHVRITAMDFGLKEILFDDLLLHDTWLIAAGSGSIIMFIYLYTSSMFLTGIIILTISQSLGVSYFFYTCVFNIRFFPFMNILAIIVALGIGSDDAFIVLNTWYNISKEASNTSSIDIYHDVLKHASIAIFVTCVTTVAAFLTSIDSKITAVACFSIFASTTVVVNFFLIVLMLPSAIILSERMSTIAMFNLESLLSVYVDHFISAFTNAVFRLKYFWLVILSVITAISAVIVLYNPTLKLPDTAEFQLFTNEHLFEQYDFKYKNMFFFESFEMPEGQDDFSYKMPLRFVFGVLPEDNGDRLNPASNGEMVLDSSFEASSAKSQVWLLNFCKKIRAQSFYQSTQGPLLSNCFIEPLIEWMKMKCFDPVDNRNKYPCCEKYAFPYPRRVFNTCIVRVTNSLYKTPSSFFTRGIAGPKFSKAHNDPKSDSKKSKPKMKAVVIEYDSNVPYSSSYVKMKEFYAQVESWFKEELKSAPPGLQNGFFLSELNFYDLQDALQDDTVNSIIISMVVALIVLMISLMNPVLAILAIVTISSIIFVSIATLVLLGWKLNVLESVAICLVIGLSVDYSLHYVLNYKMAPDKSRRKPRVEYAIKMMSGPSMMAGLTTATAGAFMLPSSVLGYVQIGTFLIIMISVSWIYANFFLLPLLLVVGPVHEFSQFHYPAWLVNIFSCNYSQENSTHIESETTSVTNERPSYIRESCELDVINCKHVINTPPLSSRN</sequence>
<feature type="domain" description="SSD" evidence="8">
    <location>
        <begin position="430"/>
        <end position="549"/>
    </location>
</feature>
<organism evidence="9 10">
    <name type="scientific">Diaphorina citri</name>
    <name type="common">Asian citrus psyllid</name>
    <dbReference type="NCBI Taxonomy" id="121845"/>
    <lineage>
        <taxon>Eukaryota</taxon>
        <taxon>Metazoa</taxon>
        <taxon>Ecdysozoa</taxon>
        <taxon>Arthropoda</taxon>
        <taxon>Hexapoda</taxon>
        <taxon>Insecta</taxon>
        <taxon>Pterygota</taxon>
        <taxon>Neoptera</taxon>
        <taxon>Paraneoptera</taxon>
        <taxon>Hemiptera</taxon>
        <taxon>Sternorrhyncha</taxon>
        <taxon>Psylloidea</taxon>
        <taxon>Psyllidae</taxon>
        <taxon>Diaphorininae</taxon>
        <taxon>Diaphorina</taxon>
    </lineage>
</organism>
<evidence type="ECO:0000256" key="2">
    <source>
        <dbReference type="ARBA" id="ARBA00022692"/>
    </source>
</evidence>
<keyword evidence="3 7" id="KW-1133">Transmembrane helix</keyword>
<evidence type="ECO:0000256" key="1">
    <source>
        <dbReference type="ARBA" id="ARBA00004141"/>
    </source>
</evidence>
<evidence type="ECO:0000256" key="4">
    <source>
        <dbReference type="ARBA" id="ARBA00023136"/>
    </source>
</evidence>
<dbReference type="InterPro" id="IPR000731">
    <property type="entry name" value="SSD"/>
</dbReference>
<feature type="transmembrane region" description="Helical" evidence="7">
    <location>
        <begin position="495"/>
        <end position="514"/>
    </location>
</feature>
<evidence type="ECO:0000256" key="7">
    <source>
        <dbReference type="SAM" id="Phobius"/>
    </source>
</evidence>
<gene>
    <name evidence="10" type="primary">LOC103510419</name>
</gene>
<feature type="transmembrane region" description="Helical" evidence="7">
    <location>
        <begin position="521"/>
        <end position="549"/>
    </location>
</feature>
<dbReference type="PANTHER" id="PTHR45951:SF3">
    <property type="entry name" value="PROTEIN DISPATCHED"/>
    <property type="match status" value="1"/>
</dbReference>
<comment type="similarity">
    <text evidence="6">Belongs to the dispatched family.</text>
</comment>
<feature type="transmembrane region" description="Helical" evidence="7">
    <location>
        <begin position="585"/>
        <end position="604"/>
    </location>
</feature>
<evidence type="ECO:0000256" key="6">
    <source>
        <dbReference type="ARBA" id="ARBA00038046"/>
    </source>
</evidence>
<dbReference type="PaxDb" id="121845-A0A3Q0IVG4"/>
<feature type="transmembrane region" description="Helical" evidence="7">
    <location>
        <begin position="449"/>
        <end position="475"/>
    </location>
</feature>
<keyword evidence="2 7" id="KW-0812">Transmembrane</keyword>
<keyword evidence="4 7" id="KW-0472">Membrane</keyword>
<dbReference type="AlphaFoldDB" id="A0A3Q0IVG4"/>
<reference evidence="10" key="1">
    <citation type="submission" date="2025-08" db="UniProtKB">
        <authorList>
            <consortium name="RefSeq"/>
        </authorList>
    </citation>
    <scope>IDENTIFICATION</scope>
</reference>
<keyword evidence="9" id="KW-1185">Reference proteome</keyword>
<dbReference type="Pfam" id="PF03176">
    <property type="entry name" value="MMPL"/>
    <property type="match status" value="1"/>
</dbReference>
<dbReference type="KEGG" id="dci:103510419"/>
<dbReference type="PROSITE" id="PS50156">
    <property type="entry name" value="SSD"/>
    <property type="match status" value="1"/>
</dbReference>
<dbReference type="RefSeq" id="XP_026680266.1">
    <property type="nucleotide sequence ID" value="XM_026824465.1"/>
</dbReference>
<feature type="transmembrane region" description="Helical" evidence="7">
    <location>
        <begin position="892"/>
        <end position="914"/>
    </location>
</feature>
<comment type="subcellular location">
    <subcellularLocation>
        <location evidence="1">Membrane</location>
        <topology evidence="1">Multi-pass membrane protein</topology>
    </subcellularLocation>
</comment>
<evidence type="ECO:0000259" key="8">
    <source>
        <dbReference type="PROSITE" id="PS50156"/>
    </source>
</evidence>
<dbReference type="SUPFAM" id="SSF82866">
    <property type="entry name" value="Multidrug efflux transporter AcrB transmembrane domain"/>
    <property type="match status" value="2"/>
</dbReference>
<dbReference type="InterPro" id="IPR004869">
    <property type="entry name" value="MMPL_dom"/>
</dbReference>
<dbReference type="GO" id="GO:0022857">
    <property type="term" value="F:transmembrane transporter activity"/>
    <property type="evidence" value="ECO:0007669"/>
    <property type="project" value="TreeGrafter"/>
</dbReference>
<evidence type="ECO:0000256" key="3">
    <source>
        <dbReference type="ARBA" id="ARBA00022989"/>
    </source>
</evidence>
<evidence type="ECO:0000313" key="10">
    <source>
        <dbReference type="RefSeq" id="XP_026680266.1"/>
    </source>
</evidence>
<dbReference type="PANTHER" id="PTHR45951">
    <property type="entry name" value="PROTEIN DISPATCHED-RELATED"/>
    <property type="match status" value="1"/>
</dbReference>
<feature type="transmembrane region" description="Helical" evidence="7">
    <location>
        <begin position="963"/>
        <end position="983"/>
    </location>
</feature>
<accession>A0A3Q0IVG4</accession>
<feature type="transmembrane region" description="Helical" evidence="7">
    <location>
        <begin position="868"/>
        <end position="885"/>
    </location>
</feature>
<protein>
    <submittedName>
        <fullName evidence="10">Protein dispatched-like</fullName>
    </submittedName>
</protein>
<keyword evidence="5" id="KW-0325">Glycoprotein</keyword>
<dbReference type="GO" id="GO:0007224">
    <property type="term" value="P:smoothened signaling pathway"/>
    <property type="evidence" value="ECO:0007669"/>
    <property type="project" value="TreeGrafter"/>
</dbReference>
<name>A0A3Q0IVG4_DIACI</name>
<dbReference type="Proteomes" id="UP000079169">
    <property type="component" value="Unplaced"/>
</dbReference>
<dbReference type="InterPro" id="IPR003392">
    <property type="entry name" value="PTHD_SSD"/>
</dbReference>
<dbReference type="Pfam" id="PF02460">
    <property type="entry name" value="Patched"/>
    <property type="match status" value="1"/>
</dbReference>
<proteinExistence type="inferred from homology"/>
<dbReference type="Gene3D" id="1.20.1640.10">
    <property type="entry name" value="Multidrug efflux transporter AcrB transmembrane domain"/>
    <property type="match status" value="2"/>
</dbReference>